<name>A0A3S0WVN3_9PROT</name>
<dbReference type="OrthoDB" id="8242289at2"/>
<reference evidence="2 3" key="1">
    <citation type="submission" date="2018-12" db="EMBL/GenBank/DDBJ databases">
        <authorList>
            <person name="Yang Y."/>
        </authorList>
    </citation>
    <scope>NUCLEOTIDE SEQUENCE [LARGE SCALE GENOMIC DNA]</scope>
    <source>
        <strain evidence="2 3">GSF71</strain>
    </source>
</reference>
<keyword evidence="1" id="KW-0812">Transmembrane</keyword>
<dbReference type="RefSeq" id="WP_127003719.1">
    <property type="nucleotide sequence ID" value="NZ_CP173191.1"/>
</dbReference>
<evidence type="ECO:0000313" key="2">
    <source>
        <dbReference type="EMBL" id="RUQ64060.1"/>
    </source>
</evidence>
<keyword evidence="3" id="KW-1185">Reference proteome</keyword>
<feature type="transmembrane region" description="Helical" evidence="1">
    <location>
        <begin position="43"/>
        <end position="62"/>
    </location>
</feature>
<feature type="transmembrane region" description="Helical" evidence="1">
    <location>
        <begin position="6"/>
        <end position="22"/>
    </location>
</feature>
<dbReference type="Pfam" id="PF11804">
    <property type="entry name" value="DUF3325"/>
    <property type="match status" value="1"/>
</dbReference>
<dbReference type="InterPro" id="IPR021762">
    <property type="entry name" value="DUF3325"/>
</dbReference>
<sequence>MSHPLSFMLCLAGFTALAFAMDRQQHDLIGRSLPASVTRALRIAGACALLLALGVLVAWQGWGLGLVMFSGHTSLTAGIVHVTLIGSARVYARASKH</sequence>
<gene>
    <name evidence="2" type="ORF">EJ913_26820</name>
</gene>
<organism evidence="2 3">
    <name type="scientific">Azospirillum doebereinerae</name>
    <dbReference type="NCBI Taxonomy" id="92933"/>
    <lineage>
        <taxon>Bacteria</taxon>
        <taxon>Pseudomonadati</taxon>
        <taxon>Pseudomonadota</taxon>
        <taxon>Alphaproteobacteria</taxon>
        <taxon>Rhodospirillales</taxon>
        <taxon>Azospirillaceae</taxon>
        <taxon>Azospirillum</taxon>
    </lineage>
</organism>
<keyword evidence="1" id="KW-1133">Transmembrane helix</keyword>
<feature type="transmembrane region" description="Helical" evidence="1">
    <location>
        <begin position="74"/>
        <end position="92"/>
    </location>
</feature>
<comment type="caution">
    <text evidence="2">The sequence shown here is derived from an EMBL/GenBank/DDBJ whole genome shotgun (WGS) entry which is preliminary data.</text>
</comment>
<protein>
    <submittedName>
        <fullName evidence="2">DUF3325 domain-containing protein</fullName>
    </submittedName>
</protein>
<dbReference type="AlphaFoldDB" id="A0A3S0WVN3"/>
<keyword evidence="1" id="KW-0472">Membrane</keyword>
<dbReference type="Proteomes" id="UP000280346">
    <property type="component" value="Unassembled WGS sequence"/>
</dbReference>
<evidence type="ECO:0000313" key="3">
    <source>
        <dbReference type="Proteomes" id="UP000280346"/>
    </source>
</evidence>
<evidence type="ECO:0000256" key="1">
    <source>
        <dbReference type="SAM" id="Phobius"/>
    </source>
</evidence>
<accession>A0A3S0WVN3</accession>
<proteinExistence type="predicted"/>
<dbReference type="EMBL" id="RZIJ01000030">
    <property type="protein sequence ID" value="RUQ64060.1"/>
    <property type="molecule type" value="Genomic_DNA"/>
</dbReference>